<dbReference type="Proteomes" id="UP000006727">
    <property type="component" value="Chromosome 10"/>
</dbReference>
<reference evidence="4 6" key="2">
    <citation type="journal article" date="2018" name="Plant J.">
        <title>The Physcomitrella patens chromosome-scale assembly reveals moss genome structure and evolution.</title>
        <authorList>
            <person name="Lang D."/>
            <person name="Ullrich K.K."/>
            <person name="Murat F."/>
            <person name="Fuchs J."/>
            <person name="Jenkins J."/>
            <person name="Haas F.B."/>
            <person name="Piednoel M."/>
            <person name="Gundlach H."/>
            <person name="Van Bel M."/>
            <person name="Meyberg R."/>
            <person name="Vives C."/>
            <person name="Morata J."/>
            <person name="Symeonidi A."/>
            <person name="Hiss M."/>
            <person name="Muchero W."/>
            <person name="Kamisugi Y."/>
            <person name="Saleh O."/>
            <person name="Blanc G."/>
            <person name="Decker E.L."/>
            <person name="van Gessel N."/>
            <person name="Grimwood J."/>
            <person name="Hayes R.D."/>
            <person name="Graham S.W."/>
            <person name="Gunter L.E."/>
            <person name="McDaniel S.F."/>
            <person name="Hoernstein S.N.W."/>
            <person name="Larsson A."/>
            <person name="Li F.W."/>
            <person name="Perroud P.F."/>
            <person name="Phillips J."/>
            <person name="Ranjan P."/>
            <person name="Rokshar D.S."/>
            <person name="Rothfels C.J."/>
            <person name="Schneider L."/>
            <person name="Shu S."/>
            <person name="Stevenson D.W."/>
            <person name="Thummler F."/>
            <person name="Tillich M."/>
            <person name="Villarreal Aguilar J.C."/>
            <person name="Widiez T."/>
            <person name="Wong G.K."/>
            <person name="Wymore A."/>
            <person name="Zhang Y."/>
            <person name="Zimmer A.D."/>
            <person name="Quatrano R.S."/>
            <person name="Mayer K.F.X."/>
            <person name="Goodstein D."/>
            <person name="Casacuberta J.M."/>
            <person name="Vandepoele K."/>
            <person name="Reski R."/>
            <person name="Cuming A.C."/>
            <person name="Tuskan G.A."/>
            <person name="Maumus F."/>
            <person name="Salse J."/>
            <person name="Schmutz J."/>
            <person name="Rensing S.A."/>
        </authorList>
    </citation>
    <scope>NUCLEOTIDE SEQUENCE [LARGE SCALE GENOMIC DNA]</scope>
    <source>
        <strain evidence="5 6">cv. Gransden 2004</strain>
    </source>
</reference>
<dbReference type="PANTHER" id="PTHR48106:SF13">
    <property type="entry name" value="QUINONE OXIDOREDUCTASE-RELATED"/>
    <property type="match status" value="1"/>
</dbReference>
<keyword evidence="1" id="KW-0521">NADP</keyword>
<dbReference type="EnsemblPlants" id="Pp3c10_4420V3.2">
    <property type="protein sequence ID" value="Pp3c10_4420V3.2"/>
    <property type="gene ID" value="Pp3c10_4420"/>
</dbReference>
<dbReference type="Gene3D" id="3.40.50.720">
    <property type="entry name" value="NAD(P)-binding Rossmann-like Domain"/>
    <property type="match status" value="1"/>
</dbReference>
<dbReference type="InterPro" id="IPR047618">
    <property type="entry name" value="QOR-like"/>
</dbReference>
<dbReference type="InterPro" id="IPR020843">
    <property type="entry name" value="ER"/>
</dbReference>
<dbReference type="Gramene" id="Pp3c10_4420V3.2">
    <property type="protein sequence ID" value="Pp3c10_4420V3.2"/>
    <property type="gene ID" value="Pp3c10_4420"/>
</dbReference>
<dbReference type="Gramene" id="Pp3c10_4420V3.4">
    <property type="protein sequence ID" value="Pp3c10_4420V3.4"/>
    <property type="gene ID" value="Pp3c10_4420"/>
</dbReference>
<dbReference type="HOGENOM" id="CLU_026673_3_1_1"/>
<dbReference type="Gene3D" id="3.90.180.10">
    <property type="entry name" value="Medium-chain alcohol dehydrogenases, catalytic domain"/>
    <property type="match status" value="1"/>
</dbReference>
<dbReference type="SUPFAM" id="SSF51735">
    <property type="entry name" value="NAD(P)-binding Rossmann-fold domains"/>
    <property type="match status" value="1"/>
</dbReference>
<dbReference type="Gramene" id="Pp3c10_4420V3.3">
    <property type="protein sequence ID" value="Pp3c10_4420V3.3"/>
    <property type="gene ID" value="Pp3c10_4420"/>
</dbReference>
<dbReference type="EMBL" id="ABEU02000010">
    <property type="protein sequence ID" value="PNR46297.1"/>
    <property type="molecule type" value="Genomic_DNA"/>
</dbReference>
<sequence>MVKAVRVHAVGGRHHLQLEEVELPHPGCDEVEVRHRAIGFNYPDMEDCRGVGHHTSHSIFTPGLSAVGVITELGTGVLNHQIGQRVGYVNPPKKGAFSETSILPTNCLIPLPSNIADEEAAALLFPGLTAWMTLKKLKPLRRGDAVLVRNVTSGLGSIIAQWAKHFQAFVIGTVSSEDRVEHAKNNGCREVLVNRDEASSQCGFADEVRELTSGEGVDVAFDSIGNNTFMASLDCLAPKGMLVSLGAKGGDAPVLNLNYLAGKTSVVVAFPVLADYVKRKVDLLEGAQLLFELYKAGDLKVEIAKKVDLNMISKELDEMVEVEFQGSGSCILIPPIPTPEHYYSSK</sequence>
<dbReference type="EnsemblPlants" id="Pp3c10_4420V3.6">
    <property type="protein sequence ID" value="Pp3c10_4420V3.6"/>
    <property type="gene ID" value="Pp3c10_4420"/>
</dbReference>
<feature type="domain" description="Enoyl reductase (ER)" evidence="3">
    <location>
        <begin position="11"/>
        <end position="312"/>
    </location>
</feature>
<dbReference type="RefSeq" id="XP_024385855.1">
    <property type="nucleotide sequence ID" value="XM_024530087.2"/>
</dbReference>
<protein>
    <recommendedName>
        <fullName evidence="3">Enoyl reductase (ER) domain-containing protein</fullName>
    </recommendedName>
</protein>
<dbReference type="EnsemblPlants" id="Pp3c10_4420V3.5">
    <property type="protein sequence ID" value="Pp3c10_4420V3.5"/>
    <property type="gene ID" value="Pp3c10_4420"/>
</dbReference>
<evidence type="ECO:0000259" key="3">
    <source>
        <dbReference type="SMART" id="SM00829"/>
    </source>
</evidence>
<reference evidence="5" key="3">
    <citation type="submission" date="2020-12" db="UniProtKB">
        <authorList>
            <consortium name="EnsemblPlants"/>
        </authorList>
    </citation>
    <scope>IDENTIFICATION</scope>
</reference>
<reference evidence="4 6" key="1">
    <citation type="journal article" date="2008" name="Science">
        <title>The Physcomitrella genome reveals evolutionary insights into the conquest of land by plants.</title>
        <authorList>
            <person name="Rensing S."/>
            <person name="Lang D."/>
            <person name="Zimmer A."/>
            <person name="Terry A."/>
            <person name="Salamov A."/>
            <person name="Shapiro H."/>
            <person name="Nishiyama T."/>
            <person name="Perroud P.-F."/>
            <person name="Lindquist E."/>
            <person name="Kamisugi Y."/>
            <person name="Tanahashi T."/>
            <person name="Sakakibara K."/>
            <person name="Fujita T."/>
            <person name="Oishi K."/>
            <person name="Shin-I T."/>
            <person name="Kuroki Y."/>
            <person name="Toyoda A."/>
            <person name="Suzuki Y."/>
            <person name="Hashimoto A."/>
            <person name="Yamaguchi K."/>
            <person name="Sugano A."/>
            <person name="Kohara Y."/>
            <person name="Fujiyama A."/>
            <person name="Anterola A."/>
            <person name="Aoki S."/>
            <person name="Ashton N."/>
            <person name="Barbazuk W.B."/>
            <person name="Barker E."/>
            <person name="Bennetzen J."/>
            <person name="Bezanilla M."/>
            <person name="Blankenship R."/>
            <person name="Cho S.H."/>
            <person name="Dutcher S."/>
            <person name="Estelle M."/>
            <person name="Fawcett J.A."/>
            <person name="Gundlach H."/>
            <person name="Hanada K."/>
            <person name="Heyl A."/>
            <person name="Hicks K.A."/>
            <person name="Hugh J."/>
            <person name="Lohr M."/>
            <person name="Mayer K."/>
            <person name="Melkozernov A."/>
            <person name="Murata T."/>
            <person name="Nelson D."/>
            <person name="Pils B."/>
            <person name="Prigge M."/>
            <person name="Reiss B."/>
            <person name="Renner T."/>
            <person name="Rombauts S."/>
            <person name="Rushton P."/>
            <person name="Sanderfoot A."/>
            <person name="Schween G."/>
            <person name="Shiu S.-H."/>
            <person name="Stueber K."/>
            <person name="Theodoulou F.L."/>
            <person name="Tu H."/>
            <person name="Van de Peer Y."/>
            <person name="Verrier P.J."/>
            <person name="Waters E."/>
            <person name="Wood A."/>
            <person name="Yang L."/>
            <person name="Cove D."/>
            <person name="Cuming A."/>
            <person name="Hasebe M."/>
            <person name="Lucas S."/>
            <person name="Mishler D.B."/>
            <person name="Reski R."/>
            <person name="Grigoriev I."/>
            <person name="Quatrano R.S."/>
            <person name="Boore J.L."/>
        </authorList>
    </citation>
    <scope>NUCLEOTIDE SEQUENCE [LARGE SCALE GENOMIC DNA]</scope>
    <source>
        <strain evidence="5 6">cv. Gransden 2004</strain>
    </source>
</reference>
<keyword evidence="6" id="KW-1185">Reference proteome</keyword>
<dbReference type="EnsemblPlants" id="Pp3c10_4420V3.1">
    <property type="protein sequence ID" value="Pp3c10_4420V3.1"/>
    <property type="gene ID" value="Pp3c10_4420"/>
</dbReference>
<evidence type="ECO:0000256" key="2">
    <source>
        <dbReference type="ARBA" id="ARBA00023002"/>
    </source>
</evidence>
<dbReference type="eggNOG" id="KOG1197">
    <property type="taxonomic scope" value="Eukaryota"/>
</dbReference>
<dbReference type="Gramene" id="Pp3c10_4420V3.5">
    <property type="protein sequence ID" value="Pp3c10_4420V3.5"/>
    <property type="gene ID" value="Pp3c10_4420"/>
</dbReference>
<dbReference type="STRING" id="3218.A9S685"/>
<dbReference type="Pfam" id="PF00107">
    <property type="entry name" value="ADH_zinc_N"/>
    <property type="match status" value="1"/>
</dbReference>
<keyword evidence="2" id="KW-0560">Oxidoreductase</keyword>
<dbReference type="PaxDb" id="3218-PP1S51_160V6.2"/>
<dbReference type="CDD" id="cd05286">
    <property type="entry name" value="QOR2"/>
    <property type="match status" value="1"/>
</dbReference>
<dbReference type="EnsemblPlants" id="Pp3c10_4420V3.4">
    <property type="protein sequence ID" value="Pp3c10_4420V3.4"/>
    <property type="gene ID" value="Pp3c10_4420"/>
</dbReference>
<dbReference type="RefSeq" id="XP_024385853.1">
    <property type="nucleotide sequence ID" value="XM_024530085.2"/>
</dbReference>
<dbReference type="GeneID" id="112287254"/>
<dbReference type="SUPFAM" id="SSF50129">
    <property type="entry name" value="GroES-like"/>
    <property type="match status" value="1"/>
</dbReference>
<organism evidence="4">
    <name type="scientific">Physcomitrium patens</name>
    <name type="common">Spreading-leaved earth moss</name>
    <name type="synonym">Physcomitrella patens</name>
    <dbReference type="NCBI Taxonomy" id="3218"/>
    <lineage>
        <taxon>Eukaryota</taxon>
        <taxon>Viridiplantae</taxon>
        <taxon>Streptophyta</taxon>
        <taxon>Embryophyta</taxon>
        <taxon>Bryophyta</taxon>
        <taxon>Bryophytina</taxon>
        <taxon>Bryopsida</taxon>
        <taxon>Funariidae</taxon>
        <taxon>Funariales</taxon>
        <taxon>Funariaceae</taxon>
        <taxon>Physcomitrium</taxon>
    </lineage>
</organism>
<evidence type="ECO:0000313" key="4">
    <source>
        <dbReference type="EMBL" id="PNR46297.1"/>
    </source>
</evidence>
<dbReference type="PANTHER" id="PTHR48106">
    <property type="entry name" value="QUINONE OXIDOREDUCTASE PIG3-RELATED"/>
    <property type="match status" value="1"/>
</dbReference>
<evidence type="ECO:0000313" key="5">
    <source>
        <dbReference type="EnsemblPlants" id="Pp3c10_4420V3.1"/>
    </source>
</evidence>
<accession>A9S685</accession>
<evidence type="ECO:0000313" key="6">
    <source>
        <dbReference type="Proteomes" id="UP000006727"/>
    </source>
</evidence>
<dbReference type="InterPro" id="IPR013154">
    <property type="entry name" value="ADH-like_N"/>
</dbReference>
<proteinExistence type="predicted"/>
<dbReference type="OrthoDB" id="3509362at2759"/>
<dbReference type="Pfam" id="PF08240">
    <property type="entry name" value="ADH_N"/>
    <property type="match status" value="1"/>
</dbReference>
<dbReference type="InterPro" id="IPR036291">
    <property type="entry name" value="NAD(P)-bd_dom_sf"/>
</dbReference>
<dbReference type="InterPro" id="IPR011032">
    <property type="entry name" value="GroES-like_sf"/>
</dbReference>
<name>A9S685_PHYPA</name>
<dbReference type="EnsemblPlants" id="Pp3c10_4420V3.3">
    <property type="protein sequence ID" value="Pp3c10_4420V3.3"/>
    <property type="gene ID" value="Pp3c10_4420"/>
</dbReference>
<dbReference type="SMART" id="SM00829">
    <property type="entry name" value="PKS_ER"/>
    <property type="match status" value="1"/>
</dbReference>
<dbReference type="RefSeq" id="XP_024385854.1">
    <property type="nucleotide sequence ID" value="XM_024530086.2"/>
</dbReference>
<dbReference type="InterPro" id="IPR013149">
    <property type="entry name" value="ADH-like_C"/>
</dbReference>
<dbReference type="AlphaFoldDB" id="A9S685"/>
<evidence type="ECO:0000256" key="1">
    <source>
        <dbReference type="ARBA" id="ARBA00022857"/>
    </source>
</evidence>
<gene>
    <name evidence="5" type="primary">LOC112287254</name>
    <name evidence="4" type="ORF">PHYPA_013416</name>
</gene>
<dbReference type="Gramene" id="Pp3c10_4420V3.1">
    <property type="protein sequence ID" value="Pp3c10_4420V3.1"/>
    <property type="gene ID" value="Pp3c10_4420"/>
</dbReference>
<dbReference type="Gramene" id="Pp3c10_4420V3.6">
    <property type="protein sequence ID" value="Pp3c10_4420V3.6"/>
    <property type="gene ID" value="Pp3c10_4420"/>
</dbReference>
<dbReference type="GO" id="GO:0003960">
    <property type="term" value="F:quinone reductase (NADPH) activity"/>
    <property type="evidence" value="ECO:0007669"/>
    <property type="project" value="InterPro"/>
</dbReference>
<dbReference type="RefSeq" id="XP_024385858.1">
    <property type="nucleotide sequence ID" value="XM_024530090.2"/>
</dbReference>